<gene>
    <name evidence="1" type="ORF">SAMN04244559_00533</name>
</gene>
<sequence length="75" mass="8064">MARLVLAVVEEADVNGREIVGTGVAMLGLEGDDVICGRCGREMMSQMPIRTMPSGLLYRCEVCGALNEVPPEEQP</sequence>
<reference evidence="2" key="1">
    <citation type="submission" date="2016-10" db="EMBL/GenBank/DDBJ databases">
        <authorList>
            <person name="Varghese N."/>
            <person name="Submissions S."/>
        </authorList>
    </citation>
    <scope>NUCLEOTIDE SEQUENCE [LARGE SCALE GENOMIC DNA]</scope>
    <source>
        <strain evidence="2">DSM 13234</strain>
    </source>
</reference>
<accession>A0A1H6H050</accession>
<dbReference type="AlphaFoldDB" id="A0A1H6H050"/>
<dbReference type="EMBL" id="FNWO01000002">
    <property type="protein sequence ID" value="SEH27535.1"/>
    <property type="molecule type" value="Genomic_DNA"/>
</dbReference>
<dbReference type="OrthoDB" id="7360913at2"/>
<evidence type="ECO:0000313" key="2">
    <source>
        <dbReference type="Proteomes" id="UP000182983"/>
    </source>
</evidence>
<dbReference type="RefSeq" id="WP_074765298.1">
    <property type="nucleotide sequence ID" value="NZ_FNWO01000002.1"/>
</dbReference>
<evidence type="ECO:0000313" key="1">
    <source>
        <dbReference type="EMBL" id="SEH27535.1"/>
    </source>
</evidence>
<dbReference type="Proteomes" id="UP000182983">
    <property type="component" value="Unassembled WGS sequence"/>
</dbReference>
<protein>
    <submittedName>
        <fullName evidence="1">Uncharacterized protein</fullName>
    </submittedName>
</protein>
<proteinExistence type="predicted"/>
<keyword evidence="2" id="KW-1185">Reference proteome</keyword>
<organism evidence="1 2">
    <name type="scientific">Magnetospirillum fulvum</name>
    <name type="common">Rhodospirillum fulvum</name>
    <dbReference type="NCBI Taxonomy" id="1082"/>
    <lineage>
        <taxon>Bacteria</taxon>
        <taxon>Pseudomonadati</taxon>
        <taxon>Pseudomonadota</taxon>
        <taxon>Alphaproteobacteria</taxon>
        <taxon>Rhodospirillales</taxon>
        <taxon>Rhodospirillaceae</taxon>
        <taxon>Magnetospirillum</taxon>
    </lineage>
</organism>
<name>A0A1H6H050_MAGFU</name>